<sequence length="83" mass="9163">MNLGTNTTDLGTMNLGTNTTDLGTNTNTTDLATKRWCNDATICCPKETTMRWGDELLSERKTAQRAVVQTKRRHDKLCGAMVA</sequence>
<dbReference type="Gramene" id="MELO3C016647.2.1">
    <property type="protein sequence ID" value="MELO3C016647.2.1"/>
    <property type="gene ID" value="MELO3C016647.2"/>
</dbReference>
<name>A0A9I9DD74_CUCME</name>
<dbReference type="AlphaFoldDB" id="A0A9I9DD74"/>
<evidence type="ECO:0000313" key="2">
    <source>
        <dbReference type="EnsemblPlants" id="MELO3C016647.2.1"/>
    </source>
</evidence>
<accession>A0A9I9DD74</accession>
<dbReference type="EnsemblPlants" id="MELO3C016647.2.1">
    <property type="protein sequence ID" value="MELO3C016647.2.1"/>
    <property type="gene ID" value="MELO3C016647.2"/>
</dbReference>
<organism evidence="2">
    <name type="scientific">Cucumis melo</name>
    <name type="common">Muskmelon</name>
    <dbReference type="NCBI Taxonomy" id="3656"/>
    <lineage>
        <taxon>Eukaryota</taxon>
        <taxon>Viridiplantae</taxon>
        <taxon>Streptophyta</taxon>
        <taxon>Embryophyta</taxon>
        <taxon>Tracheophyta</taxon>
        <taxon>Spermatophyta</taxon>
        <taxon>Magnoliopsida</taxon>
        <taxon>eudicotyledons</taxon>
        <taxon>Gunneridae</taxon>
        <taxon>Pentapetalae</taxon>
        <taxon>rosids</taxon>
        <taxon>fabids</taxon>
        <taxon>Cucurbitales</taxon>
        <taxon>Cucurbitaceae</taxon>
        <taxon>Benincaseae</taxon>
        <taxon>Cucumis</taxon>
    </lineage>
</organism>
<feature type="region of interest" description="Disordered" evidence="1">
    <location>
        <begin position="1"/>
        <end position="25"/>
    </location>
</feature>
<proteinExistence type="predicted"/>
<protein>
    <submittedName>
        <fullName evidence="2">Uncharacterized protein</fullName>
    </submittedName>
</protein>
<reference evidence="2" key="1">
    <citation type="submission" date="2023-03" db="UniProtKB">
        <authorList>
            <consortium name="EnsemblPlants"/>
        </authorList>
    </citation>
    <scope>IDENTIFICATION</scope>
</reference>
<evidence type="ECO:0000256" key="1">
    <source>
        <dbReference type="SAM" id="MobiDB-lite"/>
    </source>
</evidence>